<name>A0A2A9HEY7_TEPT2</name>
<dbReference type="Gene3D" id="3.10.450.50">
    <property type="match status" value="1"/>
</dbReference>
<dbReference type="Proteomes" id="UP000223071">
    <property type="component" value="Unassembled WGS sequence"/>
</dbReference>
<evidence type="ECO:0000313" key="3">
    <source>
        <dbReference type="Proteomes" id="UP000223071"/>
    </source>
</evidence>
<gene>
    <name evidence="2" type="ORF">A9A59_1119</name>
</gene>
<dbReference type="Pfam" id="PF07858">
    <property type="entry name" value="LEH"/>
    <property type="match status" value="1"/>
</dbReference>
<dbReference type="EMBL" id="PDJQ01000001">
    <property type="protein sequence ID" value="PFG73913.1"/>
    <property type="molecule type" value="Genomic_DNA"/>
</dbReference>
<reference evidence="2 3" key="1">
    <citation type="submission" date="2017-09" db="EMBL/GenBank/DDBJ databases">
        <title>Sequencing the genomes of two abundant thermophiles in Great Basin hot springs: Thermocrinis jamiesonii and novel Chloroflexi Thermoflexus hugenholtzii.</title>
        <authorList>
            <person name="Hedlund B."/>
        </authorList>
    </citation>
    <scope>NUCLEOTIDE SEQUENCE [LARGE SCALE GENOMIC DNA]</scope>
    <source>
        <strain evidence="2 3">G233</strain>
    </source>
</reference>
<dbReference type="InterPro" id="IPR013100">
    <property type="entry name" value="LEH"/>
</dbReference>
<keyword evidence="2" id="KW-0378">Hydrolase</keyword>
<organism evidence="2 3">
    <name type="scientific">Tepidiforma thermophila (strain KCTC 52669 / CGMCC 1.13589 / G233)</name>
    <dbReference type="NCBI Taxonomy" id="2761530"/>
    <lineage>
        <taxon>Bacteria</taxon>
        <taxon>Bacillati</taxon>
        <taxon>Chloroflexota</taxon>
        <taxon>Tepidiformia</taxon>
        <taxon>Tepidiformales</taxon>
        <taxon>Tepidiformaceae</taxon>
        <taxon>Tepidiforma</taxon>
    </lineage>
</organism>
<comment type="caution">
    <text evidence="2">The sequence shown here is derived from an EMBL/GenBank/DDBJ whole genome shotgun (WGS) entry which is preliminary data.</text>
</comment>
<evidence type="ECO:0000259" key="1">
    <source>
        <dbReference type="Pfam" id="PF07858"/>
    </source>
</evidence>
<evidence type="ECO:0000313" key="2">
    <source>
        <dbReference type="EMBL" id="PFG73913.1"/>
    </source>
</evidence>
<proteinExistence type="predicted"/>
<dbReference type="AlphaFoldDB" id="A0A2A9HEY7"/>
<dbReference type="GO" id="GO:0016787">
    <property type="term" value="F:hydrolase activity"/>
    <property type="evidence" value="ECO:0007669"/>
    <property type="project" value="UniProtKB-KW"/>
</dbReference>
<dbReference type="RefSeq" id="WP_098503343.1">
    <property type="nucleotide sequence ID" value="NZ_PDJQ01000001.1"/>
</dbReference>
<dbReference type="SUPFAM" id="SSF54427">
    <property type="entry name" value="NTF2-like"/>
    <property type="match status" value="1"/>
</dbReference>
<dbReference type="InterPro" id="IPR032710">
    <property type="entry name" value="NTF2-like_dom_sf"/>
</dbReference>
<protein>
    <submittedName>
        <fullName evidence="2">Limonene-1,2-epoxide hydrolase</fullName>
    </submittedName>
</protein>
<sequence length="126" mass="14186">MRSPAEVVNAFIAEWQQPRPDPARLASYFTEDAVYHNIPAQPVKGPEAIAAVFQGFLAQVESRGWEVLRQVADGNFVMNERIDRFAAGDRLIELPVAGAFEVRGERICAWRDYFDMNTWLKALSGS</sequence>
<keyword evidence="3" id="KW-1185">Reference proteome</keyword>
<accession>A0A2A9HEY7</accession>
<feature type="domain" description="Limonene-1,2-epoxide hydrolase" evidence="1">
    <location>
        <begin position="3"/>
        <end position="123"/>
    </location>
</feature>